<dbReference type="InterPro" id="IPR035644">
    <property type="entry name" value="MraZ_C"/>
</dbReference>
<evidence type="ECO:0000256" key="7">
    <source>
        <dbReference type="HAMAP-Rule" id="MF_01008"/>
    </source>
</evidence>
<dbReference type="GO" id="GO:0009295">
    <property type="term" value="C:nucleoid"/>
    <property type="evidence" value="ECO:0007669"/>
    <property type="project" value="UniProtKB-SubCell"/>
</dbReference>
<dbReference type="InterPro" id="IPR003444">
    <property type="entry name" value="MraZ"/>
</dbReference>
<evidence type="ECO:0000313" key="9">
    <source>
        <dbReference type="EMBL" id="BBM36084.1"/>
    </source>
</evidence>
<dbReference type="GO" id="GO:0000976">
    <property type="term" value="F:transcription cis-regulatory region binding"/>
    <property type="evidence" value="ECO:0007669"/>
    <property type="project" value="TreeGrafter"/>
</dbReference>
<dbReference type="Proteomes" id="UP000321606">
    <property type="component" value="Chromosome"/>
</dbReference>
<sequence length="141" mass="16252">MFMGEFSCKVDNKGRLMLPVKFREQLGEGEFVITRGLDNCIDLFPIEEWEHRMEKLKQLKTTNSNHRAYQRFILSAATKLTLDSQGRLNLPSSLIGHAEISKNATVMGSDDHIEIWSEEKWNDYINQKSGIIEDIVDGMDF</sequence>
<organism evidence="9 10">
    <name type="scientific">Pseudoleptotrichia goodfellowii</name>
    <dbReference type="NCBI Taxonomy" id="157692"/>
    <lineage>
        <taxon>Bacteria</taxon>
        <taxon>Fusobacteriati</taxon>
        <taxon>Fusobacteriota</taxon>
        <taxon>Fusobacteriia</taxon>
        <taxon>Fusobacteriales</taxon>
        <taxon>Leptotrichiaceae</taxon>
        <taxon>Pseudoleptotrichia</taxon>
    </lineage>
</organism>
<comment type="subcellular location">
    <subcellularLocation>
        <location evidence="7">Cytoplasm</location>
        <location evidence="7">Nucleoid</location>
    </subcellularLocation>
</comment>
<dbReference type="InterPro" id="IPR038619">
    <property type="entry name" value="MraZ_sf"/>
</dbReference>
<protein>
    <recommendedName>
        <fullName evidence="1 7">Transcriptional regulator MraZ</fullName>
    </recommendedName>
</protein>
<evidence type="ECO:0000256" key="6">
    <source>
        <dbReference type="ARBA" id="ARBA00023163"/>
    </source>
</evidence>
<dbReference type="Pfam" id="PF02381">
    <property type="entry name" value="MraZ"/>
    <property type="match status" value="2"/>
</dbReference>
<dbReference type="RefSeq" id="WP_006806325.1">
    <property type="nucleotide sequence ID" value="NZ_AP019822.1"/>
</dbReference>
<dbReference type="CDD" id="cd16320">
    <property type="entry name" value="MraZ_N"/>
    <property type="match status" value="1"/>
</dbReference>
<dbReference type="STRING" id="714315.GCA_000516535_01007"/>
<dbReference type="InterPro" id="IPR037914">
    <property type="entry name" value="SpoVT-AbrB_sf"/>
</dbReference>
<dbReference type="InterPro" id="IPR035642">
    <property type="entry name" value="MraZ_N"/>
</dbReference>
<dbReference type="InterPro" id="IPR007159">
    <property type="entry name" value="SpoVT-AbrB_dom"/>
</dbReference>
<dbReference type="SUPFAM" id="SSF89447">
    <property type="entry name" value="AbrB/MazE/MraZ-like"/>
    <property type="match status" value="1"/>
</dbReference>
<dbReference type="KEGG" id="lgo:JCM16774_1016"/>
<comment type="similarity">
    <text evidence="7">Belongs to the MraZ family.</text>
</comment>
<feature type="domain" description="SpoVT-AbrB" evidence="8">
    <location>
        <begin position="5"/>
        <end position="48"/>
    </location>
</feature>
<gene>
    <name evidence="7" type="primary">mraZ</name>
    <name evidence="9" type="ORF">JCM16774_1016</name>
</gene>
<keyword evidence="5 7" id="KW-0238">DNA-binding</keyword>
<keyword evidence="9" id="KW-0131">Cell cycle</keyword>
<dbReference type="GO" id="GO:0051301">
    <property type="term" value="P:cell division"/>
    <property type="evidence" value="ECO:0007669"/>
    <property type="project" value="UniProtKB-KW"/>
</dbReference>
<dbReference type="HAMAP" id="MF_01008">
    <property type="entry name" value="MraZ"/>
    <property type="match status" value="1"/>
</dbReference>
<dbReference type="AlphaFoldDB" id="A0A510JA83"/>
<evidence type="ECO:0000256" key="3">
    <source>
        <dbReference type="ARBA" id="ARBA00022737"/>
    </source>
</evidence>
<accession>A0A510JA83</accession>
<evidence type="ECO:0000256" key="2">
    <source>
        <dbReference type="ARBA" id="ARBA00022490"/>
    </source>
</evidence>
<dbReference type="NCBIfam" id="TIGR00242">
    <property type="entry name" value="division/cell wall cluster transcriptional repressor MraZ"/>
    <property type="match status" value="1"/>
</dbReference>
<dbReference type="EMBL" id="AP019822">
    <property type="protein sequence ID" value="BBM36084.1"/>
    <property type="molecule type" value="Genomic_DNA"/>
</dbReference>
<comment type="subunit">
    <text evidence="7">Forms oligomers.</text>
</comment>
<dbReference type="GO" id="GO:0003700">
    <property type="term" value="F:DNA-binding transcription factor activity"/>
    <property type="evidence" value="ECO:0007669"/>
    <property type="project" value="UniProtKB-UniRule"/>
</dbReference>
<feature type="domain" description="SpoVT-AbrB" evidence="8">
    <location>
        <begin position="77"/>
        <end position="120"/>
    </location>
</feature>
<dbReference type="InterPro" id="IPR020603">
    <property type="entry name" value="MraZ_dom"/>
</dbReference>
<dbReference type="CDD" id="cd16321">
    <property type="entry name" value="MraZ_C"/>
    <property type="match status" value="1"/>
</dbReference>
<dbReference type="Gene3D" id="3.40.1550.20">
    <property type="entry name" value="Transcriptional regulator MraZ domain"/>
    <property type="match status" value="1"/>
</dbReference>
<evidence type="ECO:0000313" key="10">
    <source>
        <dbReference type="Proteomes" id="UP000321606"/>
    </source>
</evidence>
<evidence type="ECO:0000256" key="4">
    <source>
        <dbReference type="ARBA" id="ARBA00023015"/>
    </source>
</evidence>
<evidence type="ECO:0000259" key="8">
    <source>
        <dbReference type="PROSITE" id="PS51740"/>
    </source>
</evidence>
<keyword evidence="9" id="KW-0132">Cell division</keyword>
<dbReference type="PROSITE" id="PS51740">
    <property type="entry name" value="SPOVT_ABRB"/>
    <property type="match status" value="2"/>
</dbReference>
<evidence type="ECO:0000256" key="5">
    <source>
        <dbReference type="ARBA" id="ARBA00023125"/>
    </source>
</evidence>
<keyword evidence="4 7" id="KW-0805">Transcription regulation</keyword>
<evidence type="ECO:0000256" key="1">
    <source>
        <dbReference type="ARBA" id="ARBA00013860"/>
    </source>
</evidence>
<dbReference type="PANTHER" id="PTHR34701">
    <property type="entry name" value="TRANSCRIPTIONAL REGULATOR MRAZ"/>
    <property type="match status" value="1"/>
</dbReference>
<keyword evidence="3" id="KW-0677">Repeat</keyword>
<name>A0A510JA83_9FUSO</name>
<dbReference type="GO" id="GO:2000143">
    <property type="term" value="P:negative regulation of DNA-templated transcription initiation"/>
    <property type="evidence" value="ECO:0007669"/>
    <property type="project" value="TreeGrafter"/>
</dbReference>
<keyword evidence="2 7" id="KW-0963">Cytoplasm</keyword>
<reference evidence="9 10" key="1">
    <citation type="submission" date="2019-07" db="EMBL/GenBank/DDBJ databases">
        <title>Complete Genome Sequence of Leptotrichia goodfellowii Strain JCM 16774.</title>
        <authorList>
            <person name="Watanabe S."/>
            <person name="Cui L."/>
        </authorList>
    </citation>
    <scope>NUCLEOTIDE SEQUENCE [LARGE SCALE GENOMIC DNA]</scope>
    <source>
        <strain evidence="9 10">JCM16774</strain>
    </source>
</reference>
<dbReference type="OrthoDB" id="9807753at2"/>
<dbReference type="GO" id="GO:0005737">
    <property type="term" value="C:cytoplasm"/>
    <property type="evidence" value="ECO:0007669"/>
    <property type="project" value="UniProtKB-UniRule"/>
</dbReference>
<proteinExistence type="inferred from homology"/>
<keyword evidence="6 7" id="KW-0804">Transcription</keyword>
<dbReference type="PANTHER" id="PTHR34701:SF1">
    <property type="entry name" value="TRANSCRIPTIONAL REGULATOR MRAZ"/>
    <property type="match status" value="1"/>
</dbReference>